<evidence type="ECO:0000256" key="2">
    <source>
        <dbReference type="ARBA" id="ARBA00022777"/>
    </source>
</evidence>
<keyword evidence="2" id="KW-0418">Kinase</keyword>
<protein>
    <submittedName>
        <fullName evidence="5">GAF domain-containing protein</fullName>
    </submittedName>
</protein>
<gene>
    <name evidence="5" type="ORF">FVP33_15720</name>
</gene>
<organism evidence="5 6">
    <name type="scientific">Lacisediminihabitans profunda</name>
    <dbReference type="NCBI Taxonomy" id="2594790"/>
    <lineage>
        <taxon>Bacteria</taxon>
        <taxon>Bacillati</taxon>
        <taxon>Actinomycetota</taxon>
        <taxon>Actinomycetes</taxon>
        <taxon>Micrococcales</taxon>
        <taxon>Microbacteriaceae</taxon>
        <taxon>Lacisediminihabitans</taxon>
    </lineage>
</organism>
<feature type="domain" description="GAF" evidence="4">
    <location>
        <begin position="47"/>
        <end position="193"/>
    </location>
</feature>
<dbReference type="Gene3D" id="3.30.565.10">
    <property type="entry name" value="Histidine kinase-like ATPase, C-terminal domain"/>
    <property type="match status" value="1"/>
</dbReference>
<dbReference type="Proteomes" id="UP000321379">
    <property type="component" value="Unassembled WGS sequence"/>
</dbReference>
<dbReference type="GO" id="GO:0000155">
    <property type="term" value="F:phosphorelay sensor kinase activity"/>
    <property type="evidence" value="ECO:0007669"/>
    <property type="project" value="InterPro"/>
</dbReference>
<dbReference type="SUPFAM" id="SSF55874">
    <property type="entry name" value="ATPase domain of HSP90 chaperone/DNA topoisomerase II/histidine kinase"/>
    <property type="match status" value="1"/>
</dbReference>
<dbReference type="InterPro" id="IPR050482">
    <property type="entry name" value="Sensor_HK_TwoCompSys"/>
</dbReference>
<accession>A0A5C8UL56</accession>
<evidence type="ECO:0000256" key="3">
    <source>
        <dbReference type="ARBA" id="ARBA00023012"/>
    </source>
</evidence>
<dbReference type="Pfam" id="PF07730">
    <property type="entry name" value="HisKA_3"/>
    <property type="match status" value="1"/>
</dbReference>
<dbReference type="Pfam" id="PF13185">
    <property type="entry name" value="GAF_2"/>
    <property type="match status" value="2"/>
</dbReference>
<proteinExistence type="predicted"/>
<dbReference type="GO" id="GO:0016020">
    <property type="term" value="C:membrane"/>
    <property type="evidence" value="ECO:0007669"/>
    <property type="project" value="InterPro"/>
</dbReference>
<dbReference type="GO" id="GO:0046983">
    <property type="term" value="F:protein dimerization activity"/>
    <property type="evidence" value="ECO:0007669"/>
    <property type="project" value="InterPro"/>
</dbReference>
<dbReference type="AlphaFoldDB" id="A0A5C8UL56"/>
<name>A0A5C8UL56_9MICO</name>
<dbReference type="InterPro" id="IPR036890">
    <property type="entry name" value="HATPase_C_sf"/>
</dbReference>
<keyword evidence="6" id="KW-1185">Reference proteome</keyword>
<dbReference type="PANTHER" id="PTHR24421">
    <property type="entry name" value="NITRATE/NITRITE SENSOR PROTEIN NARX-RELATED"/>
    <property type="match status" value="1"/>
</dbReference>
<comment type="caution">
    <text evidence="5">The sequence shown here is derived from an EMBL/GenBank/DDBJ whole genome shotgun (WGS) entry which is preliminary data.</text>
</comment>
<keyword evidence="3" id="KW-0902">Two-component regulatory system</keyword>
<evidence type="ECO:0000313" key="6">
    <source>
        <dbReference type="Proteomes" id="UP000321379"/>
    </source>
</evidence>
<keyword evidence="1" id="KW-0808">Transferase</keyword>
<dbReference type="CDD" id="cd16917">
    <property type="entry name" value="HATPase_UhpB-NarQ-NarX-like"/>
    <property type="match status" value="1"/>
</dbReference>
<dbReference type="EMBL" id="VRMG01000010">
    <property type="protein sequence ID" value="TXN29025.1"/>
    <property type="molecule type" value="Genomic_DNA"/>
</dbReference>
<sequence>MTFPDEPRGELDRALSELVDRAQEVLTTQGRLRALLRANQAVVEQLELPVVLRRIVESAVGLVGAQYGALGVIAPLGGLEQFINVGMPPELAKTIGHLPEGHGLLGALIDDPRPIRLRHITDDSRSAGFPASHPSMDSFLGVPVRVRDEVYGNLYLTNQASGKFSKEDEELVTALAATAGFAIDNARLFAETRRRQAWAAASAEVTAALLSSERSDSISILVGRVLALAEADLVCVVLPTDDPAKLAVGTARGVDEESLEGTIVEAEGSIAGSVLEGLQPRLVNDGDRDEIALPSGASLGPVMALPLVVGSRAEGALIVARLHGSTSFSPADLEMAADFAGQASVAMELAKARATRQRMLLLEDRGRIARDLHDHVIQQLFATGLELQSLAGAIAPSPEADRVLQSVSSLDAAIAQIRTVIFALSSQSADRRDTVRHWIIDLANELAPGLARTPTVQFSGPVDLVVTDDLADDVLAVTREALTNAAKYAGAQNTTVSLAATDGWVALEITDDGVGGVSASPRRSGLANLEERAVRRRGTFDLDSDDSGTRVRWSVPFDLAD</sequence>
<dbReference type="SUPFAM" id="SSF55781">
    <property type="entry name" value="GAF domain-like"/>
    <property type="match status" value="2"/>
</dbReference>
<dbReference type="PANTHER" id="PTHR24421:SF56">
    <property type="entry name" value="OXYGEN SENSOR HISTIDINE KINASE RESPONSE REGULATOR DOST"/>
    <property type="match status" value="1"/>
</dbReference>
<dbReference type="Gene3D" id="1.20.5.1930">
    <property type="match status" value="1"/>
</dbReference>
<evidence type="ECO:0000259" key="4">
    <source>
        <dbReference type="SMART" id="SM00065"/>
    </source>
</evidence>
<dbReference type="Gene3D" id="3.30.450.40">
    <property type="match status" value="2"/>
</dbReference>
<dbReference type="InterPro" id="IPR011712">
    <property type="entry name" value="Sig_transdc_His_kin_sub3_dim/P"/>
</dbReference>
<evidence type="ECO:0000256" key="1">
    <source>
        <dbReference type="ARBA" id="ARBA00022679"/>
    </source>
</evidence>
<dbReference type="InterPro" id="IPR003018">
    <property type="entry name" value="GAF"/>
</dbReference>
<evidence type="ECO:0000313" key="5">
    <source>
        <dbReference type="EMBL" id="TXN29025.1"/>
    </source>
</evidence>
<dbReference type="InterPro" id="IPR029016">
    <property type="entry name" value="GAF-like_dom_sf"/>
</dbReference>
<feature type="domain" description="GAF" evidence="4">
    <location>
        <begin position="213"/>
        <end position="357"/>
    </location>
</feature>
<dbReference type="SMART" id="SM00065">
    <property type="entry name" value="GAF"/>
    <property type="match status" value="2"/>
</dbReference>
<reference evidence="5 6" key="1">
    <citation type="submission" date="2019-08" db="EMBL/GenBank/DDBJ databases">
        <title>Bacterial whole genome sequence for Glaciihabitans sp. CHu50b-6-2.</title>
        <authorList>
            <person name="Jin L."/>
        </authorList>
    </citation>
    <scope>NUCLEOTIDE SEQUENCE [LARGE SCALE GENOMIC DNA]</scope>
    <source>
        <strain evidence="5 6">CHu50b-6-2</strain>
    </source>
</reference>